<dbReference type="Pfam" id="PF18962">
    <property type="entry name" value="Por_Secre_tail"/>
    <property type="match status" value="1"/>
</dbReference>
<name>A0A8J2XH36_9FLAO</name>
<dbReference type="Proteomes" id="UP000598120">
    <property type="component" value="Unassembled WGS sequence"/>
</dbReference>
<keyword evidence="6" id="KW-1185">Reference proteome</keyword>
<feature type="domain" description="Secretion system C-terminal sorting" evidence="3">
    <location>
        <begin position="917"/>
        <end position="982"/>
    </location>
</feature>
<dbReference type="NCBIfam" id="TIGR04183">
    <property type="entry name" value="Por_Secre_tail"/>
    <property type="match status" value="1"/>
</dbReference>
<dbReference type="AlphaFoldDB" id="A0A8J2XH36"/>
<dbReference type="InterPro" id="IPR013783">
    <property type="entry name" value="Ig-like_fold"/>
</dbReference>
<dbReference type="Pfam" id="PF23759">
    <property type="entry name" value="GBD_T9SS_assoc"/>
    <property type="match status" value="1"/>
</dbReference>
<dbReference type="InterPro" id="IPR026444">
    <property type="entry name" value="Secre_tail"/>
</dbReference>
<dbReference type="Gene3D" id="2.60.40.10">
    <property type="entry name" value="Immunoglobulins"/>
    <property type="match status" value="1"/>
</dbReference>
<gene>
    <name evidence="5" type="ORF">GCM10011531_17160</name>
</gene>
<proteinExistence type="predicted"/>
<feature type="chain" id="PRO_5035250636" description="Por secretion system C-terminal sorting domain-containing protein" evidence="2">
    <location>
        <begin position="21"/>
        <end position="986"/>
    </location>
</feature>
<dbReference type="EMBL" id="BMIC01000002">
    <property type="protein sequence ID" value="GFZ86407.1"/>
    <property type="molecule type" value="Genomic_DNA"/>
</dbReference>
<dbReference type="RefSeq" id="WP_188605947.1">
    <property type="nucleotide sequence ID" value="NZ_BMIC01000002.1"/>
</dbReference>
<dbReference type="InterPro" id="IPR056600">
    <property type="entry name" value="GBD_T9SS_assoc"/>
</dbReference>
<evidence type="ECO:0000313" key="6">
    <source>
        <dbReference type="Proteomes" id="UP000598120"/>
    </source>
</evidence>
<accession>A0A8J2XH36</accession>
<evidence type="ECO:0000259" key="3">
    <source>
        <dbReference type="Pfam" id="PF18962"/>
    </source>
</evidence>
<keyword evidence="1 2" id="KW-0732">Signal</keyword>
<comment type="caution">
    <text evidence="5">The sequence shown here is derived from an EMBL/GenBank/DDBJ whole genome shotgun (WGS) entry which is preliminary data.</text>
</comment>
<feature type="domain" description="T9SS-like galactose binding" evidence="4">
    <location>
        <begin position="778"/>
        <end position="892"/>
    </location>
</feature>
<feature type="signal peptide" evidence="2">
    <location>
        <begin position="1"/>
        <end position="20"/>
    </location>
</feature>
<protein>
    <recommendedName>
        <fullName evidence="7">Por secretion system C-terminal sorting domain-containing protein</fullName>
    </recommendedName>
</protein>
<evidence type="ECO:0000256" key="2">
    <source>
        <dbReference type="SAM" id="SignalP"/>
    </source>
</evidence>
<organism evidence="5 6">
    <name type="scientific">Aquaticitalea lipolytica</name>
    <dbReference type="NCBI Taxonomy" id="1247562"/>
    <lineage>
        <taxon>Bacteria</taxon>
        <taxon>Pseudomonadati</taxon>
        <taxon>Bacteroidota</taxon>
        <taxon>Flavobacteriia</taxon>
        <taxon>Flavobacteriales</taxon>
        <taxon>Flavobacteriaceae</taxon>
        <taxon>Aquaticitalea</taxon>
    </lineage>
</organism>
<evidence type="ECO:0000259" key="4">
    <source>
        <dbReference type="Pfam" id="PF23759"/>
    </source>
</evidence>
<reference evidence="5 6" key="1">
    <citation type="journal article" date="2014" name="Int. J. Syst. Evol. Microbiol.">
        <title>Complete genome sequence of Corynebacterium casei LMG S-19264T (=DSM 44701T), isolated from a smear-ripened cheese.</title>
        <authorList>
            <consortium name="US DOE Joint Genome Institute (JGI-PGF)"/>
            <person name="Walter F."/>
            <person name="Albersmeier A."/>
            <person name="Kalinowski J."/>
            <person name="Ruckert C."/>
        </authorList>
    </citation>
    <scope>NUCLEOTIDE SEQUENCE [LARGE SCALE GENOMIC DNA]</scope>
    <source>
        <strain evidence="5 6">CGMCC 1.15295</strain>
    </source>
</reference>
<sequence>MKKITLLIAFLFAISASTYAQVSAYSFSQSNGTYTAITGGTVLGDTASDDQRFVDPAVPLGGTTLTGVGFPIGFNFTFNGFVYDRFAVNTNGWISLGTSSQTPSVNVNTSSSYTPLSSTSTTVTNDLVARVAGFARDLQMQAGGEMRYELLGSSPNQTLVVQWTNARKYTSSVPPINDSFNFQIRLNENGNTVEVVYGTMTNNATTGTVMAGLRANPNTPASNFNSRTTTTDWNATTASTSAGNTLSISSSIVPASGLTFTWTPPAACSGTPTAGTVSPTSQTLLAGQTPAPLVGSGYSTGVSGLAFQWEESADDVTYVNAVGGTGATTPSYTPPAFAGTTIYYRLRVTCTNSTLSAATSGVVLNPCPVLTVPSLEDFTTYVPSCWQEADNGDLVAGPATFGTSSWAADGFANNGTTGAMKVNIDATGDNDWILSPLYAIPATGYELKFNAAATQFGSQAAPTNPWEADDFVEVLVSTGTTNWTVLYTYNNTNVPSNSGSVNIIDLDAYSGQNVRFAFRGVEGATNGSADIDFSVDDFEIRMTPACPDIAGLAVNNITDVSADITWTASTGNYEYVLDQVNTDPAGSGAAITSASYNAGGLSELTTYYFHVRTVCAGPTYSAWTTVSFTTTATPLANDNLSGAIALNCNDNVTGDTSLATLDEDNAPDGFGADLDAPNVWYSYTGSGTAEVITIDMCPSSYDTSFLVYTGTSGNLTLVGGNDDGGTTNCPGAGTRSYGSFTSDGTTTYYITVEGWNSTSVGLFDLTLTCAPACSPAQTNQDCASATGLSVDGNATTVDNSCATVNATQPTCDSFNAIADVWYTFIAPASGQVNVTATLGTATAVHMAAYSGSCGTLTSVGCSSAEPLATLTLTALTAGNTYYLQLWNNGTEEGTFDVTLTDPALSVGEFENNQFTYFPNPVKNTLSLRAQNEIQNVSVFNMLGQEVIRTSPNEMSNEVDMSSLQAGAYFVKVTVNDNTETIRIIKQ</sequence>
<evidence type="ECO:0000313" key="5">
    <source>
        <dbReference type="EMBL" id="GFZ86407.1"/>
    </source>
</evidence>
<evidence type="ECO:0008006" key="7">
    <source>
        <dbReference type="Google" id="ProtNLM"/>
    </source>
</evidence>
<evidence type="ECO:0000256" key="1">
    <source>
        <dbReference type="ARBA" id="ARBA00022729"/>
    </source>
</evidence>